<dbReference type="InterPro" id="IPR004107">
    <property type="entry name" value="Integrase_SAM-like_N"/>
</dbReference>
<dbReference type="SUPFAM" id="SSF47823">
    <property type="entry name" value="lambda integrase-like, N-terminal domain"/>
    <property type="match status" value="1"/>
</dbReference>
<dbReference type="InterPro" id="IPR023009">
    <property type="entry name" value="Tyrosine_recombinase_XerC/XerD"/>
</dbReference>
<evidence type="ECO:0000256" key="6">
    <source>
        <dbReference type="ARBA" id="ARBA00023125"/>
    </source>
</evidence>
<feature type="domain" description="Core-binding (CB)" evidence="11">
    <location>
        <begin position="9"/>
        <end position="94"/>
    </location>
</feature>
<keyword evidence="6 9" id="KW-0238">DNA-binding</keyword>
<keyword evidence="13" id="KW-1185">Reference proteome</keyword>
<dbReference type="InterPro" id="IPR011010">
    <property type="entry name" value="DNA_brk_join_enz"/>
</dbReference>
<dbReference type="InterPro" id="IPR050090">
    <property type="entry name" value="Tyrosine_recombinase_XerCD"/>
</dbReference>
<evidence type="ECO:0000313" key="12">
    <source>
        <dbReference type="EMBL" id="MEQ2636952.1"/>
    </source>
</evidence>
<comment type="subunit">
    <text evidence="9">Forms a cyclic heterotetrameric complex composed of two molecules of XerC and two molecules of XerD.</text>
</comment>
<dbReference type="CDD" id="cd00798">
    <property type="entry name" value="INT_XerDC_C"/>
    <property type="match status" value="1"/>
</dbReference>
<dbReference type="RefSeq" id="WP_349181296.1">
    <property type="nucleotide sequence ID" value="NZ_JBBNGS010000002.1"/>
</dbReference>
<dbReference type="InterPro" id="IPR044068">
    <property type="entry name" value="CB"/>
</dbReference>
<evidence type="ECO:0000259" key="11">
    <source>
        <dbReference type="PROSITE" id="PS51900"/>
    </source>
</evidence>
<dbReference type="PANTHER" id="PTHR30349">
    <property type="entry name" value="PHAGE INTEGRASE-RELATED"/>
    <property type="match status" value="1"/>
</dbReference>
<keyword evidence="5 9" id="KW-0229">DNA integration</keyword>
<keyword evidence="8 9" id="KW-0131">Cell cycle</keyword>
<feature type="active site" evidence="9">
    <location>
        <position position="178"/>
    </location>
</feature>
<protein>
    <recommendedName>
        <fullName evidence="9">Tyrosine recombinase XerC</fullName>
    </recommendedName>
</protein>
<evidence type="ECO:0000313" key="13">
    <source>
        <dbReference type="Proteomes" id="UP001478817"/>
    </source>
</evidence>
<sequence>MRDASRQDVGLAPEASSYLAHLRRSGTLSENTLRAYSEDIRALCRWLDGHSLCVSDLDHARLRSYLGDLVRAGYSERTVNRRLSSTRGLLLWLSREGVAVGSGVGAIPGRKLSSRLPRTMSDADAARLIDSCDGTPKGVRDRALIELLYATGARISEASALDVRDVDLAQGQVRLFGKGSKERVVPLYHSAAQAVGEYLEASRPRLMRPGGEKDALFLSSRGWRMSAAALRDAFEAHVAATGLDPALTPHAMRHTFATELLGGGADLRSVQELLGHESLSTTQIYTHLSVEGLKDAARLAHPRSGNAK</sequence>
<evidence type="ECO:0000256" key="5">
    <source>
        <dbReference type="ARBA" id="ARBA00022908"/>
    </source>
</evidence>
<evidence type="ECO:0000256" key="1">
    <source>
        <dbReference type="ARBA" id="ARBA00004496"/>
    </source>
</evidence>
<feature type="active site" evidence="9">
    <location>
        <position position="250"/>
    </location>
</feature>
<feature type="domain" description="Tyr recombinase" evidence="10">
    <location>
        <begin position="115"/>
        <end position="298"/>
    </location>
</feature>
<dbReference type="InterPro" id="IPR002104">
    <property type="entry name" value="Integrase_catalytic"/>
</dbReference>
<dbReference type="SUPFAM" id="SSF56349">
    <property type="entry name" value="DNA breaking-rejoining enzymes"/>
    <property type="match status" value="1"/>
</dbReference>
<feature type="active site" evidence="9">
    <location>
        <position position="253"/>
    </location>
</feature>
<keyword evidence="2 9" id="KW-0963">Cytoplasm</keyword>
<feature type="active site" evidence="9">
    <location>
        <position position="154"/>
    </location>
</feature>
<dbReference type="Pfam" id="PF00589">
    <property type="entry name" value="Phage_integrase"/>
    <property type="match status" value="1"/>
</dbReference>
<dbReference type="PANTHER" id="PTHR30349:SF41">
    <property type="entry name" value="INTEGRASE_RECOMBINASE PROTEIN MJ0367-RELATED"/>
    <property type="match status" value="1"/>
</dbReference>
<dbReference type="EMBL" id="JBBNGS010000002">
    <property type="protein sequence ID" value="MEQ2636952.1"/>
    <property type="molecule type" value="Genomic_DNA"/>
</dbReference>
<comment type="function">
    <text evidence="9">Site-specific tyrosine recombinase, which acts by catalyzing the cutting and rejoining of the recombining DNA molecules. The XerC-XerD complex is essential to convert dimers of the bacterial chromosome into monomers to permit their segregation at cell division. It also contributes to the segregational stability of plasmids.</text>
</comment>
<accession>A0ABV1IDH5</accession>
<comment type="similarity">
    <text evidence="9">Belongs to the 'phage' integrase family. XerC subfamily.</text>
</comment>
<dbReference type="HAMAP" id="MF_01808">
    <property type="entry name" value="Recomb_XerC_XerD"/>
    <property type="match status" value="1"/>
</dbReference>
<proteinExistence type="inferred from homology"/>
<dbReference type="Gene3D" id="1.10.150.130">
    <property type="match status" value="1"/>
</dbReference>
<dbReference type="InterPro" id="IPR010998">
    <property type="entry name" value="Integrase_recombinase_N"/>
</dbReference>
<dbReference type="Pfam" id="PF02899">
    <property type="entry name" value="Phage_int_SAM_1"/>
    <property type="match status" value="1"/>
</dbReference>
<feature type="active site" description="O-(3'-phospho-DNA)-tyrosine intermediate" evidence="9">
    <location>
        <position position="285"/>
    </location>
</feature>
<gene>
    <name evidence="9" type="primary">xerC</name>
    <name evidence="12" type="ORF">AAAT05_01105</name>
</gene>
<evidence type="ECO:0000256" key="9">
    <source>
        <dbReference type="HAMAP-Rule" id="MF_01808"/>
    </source>
</evidence>
<reference evidence="12 13" key="1">
    <citation type="submission" date="2024-04" db="EMBL/GenBank/DDBJ databases">
        <title>Human intestinal bacterial collection.</title>
        <authorList>
            <person name="Pauvert C."/>
            <person name="Hitch T.C.A."/>
            <person name="Clavel T."/>
        </authorList>
    </citation>
    <scope>NUCLEOTIDE SEQUENCE [LARGE SCALE GENOMIC DNA]</scope>
    <source>
        <strain evidence="12 13">CLA-AA-H197</strain>
    </source>
</reference>
<comment type="subcellular location">
    <subcellularLocation>
        <location evidence="1 9">Cytoplasm</location>
    </subcellularLocation>
</comment>
<dbReference type="PROSITE" id="PS51900">
    <property type="entry name" value="CB"/>
    <property type="match status" value="1"/>
</dbReference>
<keyword evidence="7 9" id="KW-0233">DNA recombination</keyword>
<keyword evidence="4 9" id="KW-0159">Chromosome partition</keyword>
<comment type="caution">
    <text evidence="12">The sequence shown here is derived from an EMBL/GenBank/DDBJ whole genome shotgun (WGS) entry which is preliminary data.</text>
</comment>
<evidence type="ECO:0000256" key="7">
    <source>
        <dbReference type="ARBA" id="ARBA00023172"/>
    </source>
</evidence>
<dbReference type="Gene3D" id="1.10.443.10">
    <property type="entry name" value="Intergrase catalytic core"/>
    <property type="match status" value="1"/>
</dbReference>
<evidence type="ECO:0000256" key="2">
    <source>
        <dbReference type="ARBA" id="ARBA00022490"/>
    </source>
</evidence>
<feature type="active site" evidence="9">
    <location>
        <position position="276"/>
    </location>
</feature>
<organism evidence="12 13">
    <name type="scientific">Paratractidigestivibacter faecalis</name>
    <dbReference type="NCBI Taxonomy" id="2292441"/>
    <lineage>
        <taxon>Bacteria</taxon>
        <taxon>Bacillati</taxon>
        <taxon>Actinomycetota</taxon>
        <taxon>Coriobacteriia</taxon>
        <taxon>Coriobacteriales</taxon>
        <taxon>Atopobiaceae</taxon>
        <taxon>Paratractidigestivibacter</taxon>
    </lineage>
</organism>
<evidence type="ECO:0000256" key="8">
    <source>
        <dbReference type="ARBA" id="ARBA00023306"/>
    </source>
</evidence>
<keyword evidence="3 9" id="KW-0132">Cell division</keyword>
<evidence type="ECO:0000256" key="3">
    <source>
        <dbReference type="ARBA" id="ARBA00022618"/>
    </source>
</evidence>
<evidence type="ECO:0000256" key="4">
    <source>
        <dbReference type="ARBA" id="ARBA00022829"/>
    </source>
</evidence>
<dbReference type="PROSITE" id="PS51898">
    <property type="entry name" value="TYR_RECOMBINASE"/>
    <property type="match status" value="1"/>
</dbReference>
<dbReference type="InterPro" id="IPR013762">
    <property type="entry name" value="Integrase-like_cat_sf"/>
</dbReference>
<evidence type="ECO:0000259" key="10">
    <source>
        <dbReference type="PROSITE" id="PS51898"/>
    </source>
</evidence>
<dbReference type="Proteomes" id="UP001478817">
    <property type="component" value="Unassembled WGS sequence"/>
</dbReference>
<name>A0ABV1IDH5_9ACTN</name>